<feature type="binding site" evidence="8">
    <location>
        <position position="127"/>
    </location>
    <ligand>
        <name>Fe cation</name>
        <dbReference type="ChEBI" id="CHEBI:24875"/>
        <label>1</label>
    </ligand>
</feature>
<evidence type="ECO:0000256" key="8">
    <source>
        <dbReference type="PIRSR" id="PIRSR601519-1"/>
    </source>
</evidence>
<dbReference type="GO" id="GO:0008199">
    <property type="term" value="F:ferric iron binding"/>
    <property type="evidence" value="ECO:0007669"/>
    <property type="project" value="InterPro"/>
</dbReference>
<evidence type="ECO:0000256" key="5">
    <source>
        <dbReference type="ARBA" id="ARBA00023002"/>
    </source>
</evidence>
<dbReference type="Proteomes" id="UP000242497">
    <property type="component" value="Unassembled WGS sequence"/>
</dbReference>
<dbReference type="Pfam" id="PF00210">
    <property type="entry name" value="Ferritin"/>
    <property type="match status" value="1"/>
</dbReference>
<dbReference type="EMBL" id="FRAE01000096">
    <property type="protein sequence ID" value="SHK56513.1"/>
    <property type="molecule type" value="Genomic_DNA"/>
</dbReference>
<proteinExistence type="inferred from homology"/>
<dbReference type="GO" id="GO:0006826">
    <property type="term" value="P:iron ion transport"/>
    <property type="evidence" value="ECO:0007669"/>
    <property type="project" value="InterPro"/>
</dbReference>
<comment type="subcellular location">
    <subcellularLocation>
        <location evidence="9">Cytoplasm</location>
    </subcellularLocation>
</comment>
<dbReference type="InterPro" id="IPR041719">
    <property type="entry name" value="Ferritin_prok"/>
</dbReference>
<keyword evidence="6 8" id="KW-0408">Iron</keyword>
<dbReference type="GO" id="GO:0008198">
    <property type="term" value="F:ferrous iron binding"/>
    <property type="evidence" value="ECO:0007669"/>
    <property type="project" value="TreeGrafter"/>
</dbReference>
<keyword evidence="4 8" id="KW-0479">Metal-binding</keyword>
<evidence type="ECO:0000256" key="3">
    <source>
        <dbReference type="ARBA" id="ARBA00022434"/>
    </source>
</evidence>
<dbReference type="OrthoDB" id="9801481at2"/>
<dbReference type="InterPro" id="IPR012347">
    <property type="entry name" value="Ferritin-like"/>
</dbReference>
<evidence type="ECO:0000256" key="6">
    <source>
        <dbReference type="ARBA" id="ARBA00023004"/>
    </source>
</evidence>
<evidence type="ECO:0000256" key="7">
    <source>
        <dbReference type="ARBA" id="ARBA00048035"/>
    </source>
</evidence>
<dbReference type="GO" id="GO:0006879">
    <property type="term" value="P:intracellular iron ion homeostasis"/>
    <property type="evidence" value="ECO:0007669"/>
    <property type="project" value="UniProtKB-KW"/>
</dbReference>
<keyword evidence="3 9" id="KW-0409">Iron storage</keyword>
<evidence type="ECO:0000313" key="11">
    <source>
        <dbReference type="EMBL" id="SHK56513.1"/>
    </source>
</evidence>
<dbReference type="PANTHER" id="PTHR11431">
    <property type="entry name" value="FERRITIN"/>
    <property type="match status" value="1"/>
</dbReference>
<dbReference type="InterPro" id="IPR008331">
    <property type="entry name" value="Ferritin_DPS_dom"/>
</dbReference>
<dbReference type="GO" id="GO:0005829">
    <property type="term" value="C:cytosol"/>
    <property type="evidence" value="ECO:0007669"/>
    <property type="project" value="TreeGrafter"/>
</dbReference>
<dbReference type="InterPro" id="IPR009040">
    <property type="entry name" value="Ferritin-like_diiron"/>
</dbReference>
<dbReference type="EC" id="1.16.3.2" evidence="9"/>
<dbReference type="AlphaFoldDB" id="A0A1M6THX6"/>
<evidence type="ECO:0000256" key="9">
    <source>
        <dbReference type="RuleBase" id="RU361145"/>
    </source>
</evidence>
<dbReference type="GO" id="GO:0004322">
    <property type="term" value="F:ferroxidase activity"/>
    <property type="evidence" value="ECO:0007669"/>
    <property type="project" value="TreeGrafter"/>
</dbReference>
<reference evidence="12" key="1">
    <citation type="submission" date="2016-11" db="EMBL/GenBank/DDBJ databases">
        <authorList>
            <person name="Varghese N."/>
            <person name="Submissions S."/>
        </authorList>
    </citation>
    <scope>NUCLEOTIDE SEQUENCE [LARGE SCALE GENOMIC DNA]</scope>
    <source>
        <strain evidence="12">DSM 15518</strain>
    </source>
</reference>
<evidence type="ECO:0000256" key="2">
    <source>
        <dbReference type="ARBA" id="ARBA00006950"/>
    </source>
</evidence>
<feature type="binding site" evidence="8">
    <location>
        <position position="50"/>
    </location>
    <ligand>
        <name>Fe cation</name>
        <dbReference type="ChEBI" id="CHEBI:24875"/>
        <label>1</label>
    </ligand>
</feature>
<dbReference type="CDD" id="cd01055">
    <property type="entry name" value="Nonheme_Ferritin"/>
    <property type="match status" value="1"/>
</dbReference>
<dbReference type="FunFam" id="1.20.1260.10:FF:000001">
    <property type="entry name" value="Non-heme ferritin"/>
    <property type="match status" value="1"/>
</dbReference>
<protein>
    <recommendedName>
        <fullName evidence="9">Ferritin</fullName>
        <ecNumber evidence="9">1.16.3.2</ecNumber>
    </recommendedName>
</protein>
<organism evidence="11 12">
    <name type="scientific">Tepidibacter formicigenes DSM 15518</name>
    <dbReference type="NCBI Taxonomy" id="1123349"/>
    <lineage>
        <taxon>Bacteria</taxon>
        <taxon>Bacillati</taxon>
        <taxon>Bacillota</taxon>
        <taxon>Clostridia</taxon>
        <taxon>Peptostreptococcales</taxon>
        <taxon>Peptostreptococcaceae</taxon>
        <taxon>Tepidibacter</taxon>
    </lineage>
</organism>
<keyword evidence="5" id="KW-0560">Oxidoreductase</keyword>
<comment type="similarity">
    <text evidence="2 9">Belongs to the ferritin family. Prokaryotic subfamily.</text>
</comment>
<dbReference type="Gene3D" id="1.20.1260.10">
    <property type="match status" value="1"/>
</dbReference>
<evidence type="ECO:0000256" key="4">
    <source>
        <dbReference type="ARBA" id="ARBA00022723"/>
    </source>
</evidence>
<dbReference type="InterPro" id="IPR001519">
    <property type="entry name" value="Ferritin"/>
</dbReference>
<gene>
    <name evidence="11" type="ORF">SAMN02744037_02604</name>
</gene>
<evidence type="ECO:0000259" key="10">
    <source>
        <dbReference type="PROSITE" id="PS50905"/>
    </source>
</evidence>
<evidence type="ECO:0000256" key="1">
    <source>
        <dbReference type="ARBA" id="ARBA00002485"/>
    </source>
</evidence>
<dbReference type="InterPro" id="IPR009078">
    <property type="entry name" value="Ferritin-like_SF"/>
</dbReference>
<sequence>MASERIIKELNNQIQKEFYSQYLYIAMEAYCGNQNLDGFSNFFHIQAQEERDHAYKIFDYINRVGGRVELEALAKPKNDFSSPLEVFELALQHEKGITKSIHNLLDIALEEKDHTTTAFLQWFVTEQAEEEESMEKIVKKLRLMQGNPAGLLMIDQELAQRVYTPIPQEV</sequence>
<dbReference type="PANTHER" id="PTHR11431:SF127">
    <property type="entry name" value="BACTERIAL NON-HEME FERRITIN"/>
    <property type="match status" value="1"/>
</dbReference>
<feature type="binding site" evidence="8">
    <location>
        <position position="17"/>
    </location>
    <ligand>
        <name>Fe cation</name>
        <dbReference type="ChEBI" id="CHEBI:24875"/>
        <label>1</label>
    </ligand>
</feature>
<name>A0A1M6THX6_9FIRM</name>
<keyword evidence="9" id="KW-0963">Cytoplasm</keyword>
<dbReference type="STRING" id="1123349.SAMN02744037_02604"/>
<comment type="catalytic activity">
    <reaction evidence="7 9">
        <text>4 Fe(2+) + O2 + 6 H2O = 4 iron(III) oxide-hydroxide + 12 H(+)</text>
        <dbReference type="Rhea" id="RHEA:11972"/>
        <dbReference type="ChEBI" id="CHEBI:15377"/>
        <dbReference type="ChEBI" id="CHEBI:15378"/>
        <dbReference type="ChEBI" id="CHEBI:15379"/>
        <dbReference type="ChEBI" id="CHEBI:29033"/>
        <dbReference type="ChEBI" id="CHEBI:78619"/>
        <dbReference type="EC" id="1.16.3.2"/>
    </reaction>
</comment>
<dbReference type="RefSeq" id="WP_072890717.1">
    <property type="nucleotide sequence ID" value="NZ_FRAE01000096.1"/>
</dbReference>
<dbReference type="GO" id="GO:0042802">
    <property type="term" value="F:identical protein binding"/>
    <property type="evidence" value="ECO:0007669"/>
    <property type="project" value="UniProtKB-ARBA"/>
</dbReference>
<feature type="binding site" evidence="8">
    <location>
        <position position="94"/>
    </location>
    <ligand>
        <name>Fe cation</name>
        <dbReference type="ChEBI" id="CHEBI:24875"/>
        <label>1</label>
    </ligand>
</feature>
<feature type="domain" description="Ferritin-like diiron" evidence="10">
    <location>
        <begin position="1"/>
        <end position="145"/>
    </location>
</feature>
<dbReference type="PROSITE" id="PS50905">
    <property type="entry name" value="FERRITIN_LIKE"/>
    <property type="match status" value="1"/>
</dbReference>
<evidence type="ECO:0000313" key="12">
    <source>
        <dbReference type="Proteomes" id="UP000242497"/>
    </source>
</evidence>
<feature type="binding site" evidence="8">
    <location>
        <position position="53"/>
    </location>
    <ligand>
        <name>Fe cation</name>
        <dbReference type="ChEBI" id="CHEBI:24875"/>
        <label>1</label>
    </ligand>
</feature>
<keyword evidence="12" id="KW-1185">Reference proteome</keyword>
<comment type="function">
    <text evidence="1 9">Iron-storage protein.</text>
</comment>
<dbReference type="SUPFAM" id="SSF47240">
    <property type="entry name" value="Ferritin-like"/>
    <property type="match status" value="1"/>
</dbReference>
<accession>A0A1M6THX6</accession>